<name>A0A4Q1B5G3_9BACT</name>
<feature type="domain" description="HTH araC/xylS-type" evidence="3">
    <location>
        <begin position="227"/>
        <end position="324"/>
    </location>
</feature>
<keyword evidence="2" id="KW-0804">Transcription</keyword>
<sequence length="329" mass="38765">MAYSFNLNDFLEEIRAKSPNNTNETFLPKSFGYQKIEDKQISKDIIIIKEELYSKEETKIIAETTNCPDDVFISINIQGTIKYSDNKNSKENINCPNNIDIIKYSRNTKRCTHLKKDDQLKGLGIFIKKDYIEENLFKYLDDQKRYHIEKNYENDELTIFKSSLASTKTMHLAKQIYNSPFDGLLNNIYLQSKTYELIYEEFLSIIKKKGIQNNKIILTEKDKEALYKARELIIKNKTSYSINELSRKVALNENKLKYGFKHLFNTTPGNIMLEMKMYEAKKLLEESEYNATEIAQIIGYKYVQNFTNAFSKFFGKNPSEIMKKRKYYC</sequence>
<dbReference type="GO" id="GO:0003700">
    <property type="term" value="F:DNA-binding transcription factor activity"/>
    <property type="evidence" value="ECO:0007669"/>
    <property type="project" value="InterPro"/>
</dbReference>
<comment type="caution">
    <text evidence="4">The sequence shown here is derived from an EMBL/GenBank/DDBJ whole genome shotgun (WGS) entry which is preliminary data.</text>
</comment>
<protein>
    <recommendedName>
        <fullName evidence="3">HTH araC/xylS-type domain-containing protein</fullName>
    </recommendedName>
</protein>
<dbReference type="Gene3D" id="1.10.10.60">
    <property type="entry name" value="Homeodomain-like"/>
    <property type="match status" value="1"/>
</dbReference>
<accession>A0A4Q1B5G3</accession>
<dbReference type="InterPro" id="IPR009057">
    <property type="entry name" value="Homeodomain-like_sf"/>
</dbReference>
<dbReference type="InterPro" id="IPR053142">
    <property type="entry name" value="PchR_regulatory_protein"/>
</dbReference>
<evidence type="ECO:0000313" key="4">
    <source>
        <dbReference type="EMBL" id="RXK13557.1"/>
    </source>
</evidence>
<dbReference type="GO" id="GO:0043565">
    <property type="term" value="F:sequence-specific DNA binding"/>
    <property type="evidence" value="ECO:0007669"/>
    <property type="project" value="InterPro"/>
</dbReference>
<dbReference type="SMART" id="SM00342">
    <property type="entry name" value="HTH_ARAC"/>
    <property type="match status" value="1"/>
</dbReference>
<evidence type="ECO:0000256" key="1">
    <source>
        <dbReference type="ARBA" id="ARBA00023015"/>
    </source>
</evidence>
<dbReference type="SUPFAM" id="SSF46689">
    <property type="entry name" value="Homeodomain-like"/>
    <property type="match status" value="1"/>
</dbReference>
<evidence type="ECO:0000259" key="3">
    <source>
        <dbReference type="PROSITE" id="PS01124"/>
    </source>
</evidence>
<dbReference type="PROSITE" id="PS01124">
    <property type="entry name" value="HTH_ARAC_FAMILY_2"/>
    <property type="match status" value="1"/>
</dbReference>
<evidence type="ECO:0000313" key="5">
    <source>
        <dbReference type="Proteomes" id="UP000289718"/>
    </source>
</evidence>
<dbReference type="OrthoDB" id="9802263at2"/>
<dbReference type="PANTHER" id="PTHR47893:SF1">
    <property type="entry name" value="REGULATORY PROTEIN PCHR"/>
    <property type="match status" value="1"/>
</dbReference>
<dbReference type="EMBL" id="NXIE01000002">
    <property type="protein sequence ID" value="RXK13557.1"/>
    <property type="molecule type" value="Genomic_DNA"/>
</dbReference>
<dbReference type="Pfam" id="PF12833">
    <property type="entry name" value="HTH_18"/>
    <property type="match status" value="1"/>
</dbReference>
<dbReference type="PANTHER" id="PTHR47893">
    <property type="entry name" value="REGULATORY PROTEIN PCHR"/>
    <property type="match status" value="1"/>
</dbReference>
<reference evidence="4 5" key="1">
    <citation type="submission" date="2017-09" db="EMBL/GenBank/DDBJ databases">
        <title>Genomics of the genus Arcobacter.</title>
        <authorList>
            <person name="Perez-Cataluna A."/>
            <person name="Figueras M.J."/>
            <person name="Salas-Masso N."/>
        </authorList>
    </citation>
    <scope>NUCLEOTIDE SEQUENCE [LARGE SCALE GENOMIC DNA]</scope>
    <source>
        <strain evidence="4 5">F156-34</strain>
    </source>
</reference>
<evidence type="ECO:0000256" key="2">
    <source>
        <dbReference type="ARBA" id="ARBA00023163"/>
    </source>
</evidence>
<dbReference type="RefSeq" id="WP_129061380.1">
    <property type="nucleotide sequence ID" value="NZ_NXIE01000002.1"/>
</dbReference>
<keyword evidence="5" id="KW-1185">Reference proteome</keyword>
<dbReference type="Proteomes" id="UP000289718">
    <property type="component" value="Unassembled WGS sequence"/>
</dbReference>
<dbReference type="AlphaFoldDB" id="A0A4Q1B5G3"/>
<keyword evidence="1" id="KW-0805">Transcription regulation</keyword>
<organism evidence="4 5">
    <name type="scientific">Halarcobacter mediterraneus</name>
    <dbReference type="NCBI Taxonomy" id="2023153"/>
    <lineage>
        <taxon>Bacteria</taxon>
        <taxon>Pseudomonadati</taxon>
        <taxon>Campylobacterota</taxon>
        <taxon>Epsilonproteobacteria</taxon>
        <taxon>Campylobacterales</taxon>
        <taxon>Arcobacteraceae</taxon>
        <taxon>Halarcobacter</taxon>
    </lineage>
</organism>
<dbReference type="InterPro" id="IPR018060">
    <property type="entry name" value="HTH_AraC"/>
</dbReference>
<proteinExistence type="predicted"/>
<gene>
    <name evidence="4" type="ORF">CP965_07085</name>
</gene>